<name>A0A0P8DUP0_9EURY</name>
<reference evidence="1 2" key="1">
    <citation type="submission" date="2015-09" db="EMBL/GenBank/DDBJ databases">
        <title>A metagenomics-based metabolic model of nitrate-dependent anaerobic oxidation of methane by Methanoperedens-like archaea.</title>
        <authorList>
            <person name="Arshad A."/>
            <person name="Speth D.R."/>
            <person name="De Graaf R.M."/>
            <person name="Op Den Camp H.J."/>
            <person name="Jetten M.S."/>
            <person name="Welte C.U."/>
        </authorList>
    </citation>
    <scope>NUCLEOTIDE SEQUENCE [LARGE SCALE GENOMIC DNA]</scope>
</reference>
<proteinExistence type="predicted"/>
<comment type="caution">
    <text evidence="1">The sequence shown here is derived from an EMBL/GenBank/DDBJ whole genome shotgun (WGS) entry which is preliminary data.</text>
</comment>
<sequence>MNFKIILKNDRNAFHKDPRVNKIVDSLLNENTSLFEEIVNVINNIFHFNEFEDYIPSLIALYDRSESNDKLGDYITFLWYIYKDNTNCGNLRGALLERLVYKLLEKKYVTDYESYISCYICFNSWKSSKSIDVFFYVTTEEIGESIECKVNPFDFEKAHLDNLKDIFIRSNKKVYPSIISFSSKNALELKIQEFKTPLGPIQLFGRENLKEIAEIRLRKSS</sequence>
<dbReference type="AlphaFoldDB" id="A0A0P8DUP0"/>
<evidence type="ECO:0000313" key="2">
    <source>
        <dbReference type="Proteomes" id="UP000050360"/>
    </source>
</evidence>
<accession>A0A0P8DUP0</accession>
<dbReference type="EMBL" id="LKCM01000433">
    <property type="protein sequence ID" value="KPQ41124.1"/>
    <property type="molecule type" value="Genomic_DNA"/>
</dbReference>
<organism evidence="1 2">
    <name type="scientific">Candidatus Methanoperedens nitratireducens</name>
    <dbReference type="NCBI Taxonomy" id="1392998"/>
    <lineage>
        <taxon>Archaea</taxon>
        <taxon>Methanobacteriati</taxon>
        <taxon>Methanobacteriota</taxon>
        <taxon>Stenosarchaea group</taxon>
        <taxon>Methanomicrobia</taxon>
        <taxon>Methanosarcinales</taxon>
        <taxon>ANME-2 cluster</taxon>
        <taxon>Candidatus Methanoperedentaceae</taxon>
        <taxon>Candidatus Methanoperedens</taxon>
    </lineage>
</organism>
<gene>
    <name evidence="1" type="ORF">MPEBLZ_04334</name>
</gene>
<protein>
    <submittedName>
        <fullName evidence="1">Uncharacterized protein</fullName>
    </submittedName>
</protein>
<evidence type="ECO:0000313" key="1">
    <source>
        <dbReference type="EMBL" id="KPQ41124.1"/>
    </source>
</evidence>
<dbReference type="Proteomes" id="UP000050360">
    <property type="component" value="Unassembled WGS sequence"/>
</dbReference>